<organism evidence="2 3">
    <name type="scientific">Euphydryas editha</name>
    <name type="common">Edith's checkerspot</name>
    <dbReference type="NCBI Taxonomy" id="104508"/>
    <lineage>
        <taxon>Eukaryota</taxon>
        <taxon>Metazoa</taxon>
        <taxon>Ecdysozoa</taxon>
        <taxon>Arthropoda</taxon>
        <taxon>Hexapoda</taxon>
        <taxon>Insecta</taxon>
        <taxon>Pterygota</taxon>
        <taxon>Neoptera</taxon>
        <taxon>Endopterygota</taxon>
        <taxon>Lepidoptera</taxon>
        <taxon>Glossata</taxon>
        <taxon>Ditrysia</taxon>
        <taxon>Papilionoidea</taxon>
        <taxon>Nymphalidae</taxon>
        <taxon>Nymphalinae</taxon>
        <taxon>Euphydryas</taxon>
    </lineage>
</organism>
<evidence type="ECO:0000313" key="3">
    <source>
        <dbReference type="Proteomes" id="UP001153954"/>
    </source>
</evidence>
<reference evidence="2" key="1">
    <citation type="submission" date="2022-03" db="EMBL/GenBank/DDBJ databases">
        <authorList>
            <person name="Tunstrom K."/>
        </authorList>
    </citation>
    <scope>NUCLEOTIDE SEQUENCE</scope>
</reference>
<dbReference type="EMBL" id="CAKOGL010000028">
    <property type="protein sequence ID" value="CAH2105683.1"/>
    <property type="molecule type" value="Genomic_DNA"/>
</dbReference>
<keyword evidence="3" id="KW-1185">Reference proteome</keyword>
<evidence type="ECO:0000256" key="1">
    <source>
        <dbReference type="SAM" id="MobiDB-lite"/>
    </source>
</evidence>
<dbReference type="Proteomes" id="UP001153954">
    <property type="component" value="Unassembled WGS sequence"/>
</dbReference>
<proteinExistence type="predicted"/>
<feature type="region of interest" description="Disordered" evidence="1">
    <location>
        <begin position="101"/>
        <end position="126"/>
    </location>
</feature>
<feature type="compositionally biased region" description="Low complexity" evidence="1">
    <location>
        <begin position="109"/>
        <end position="119"/>
    </location>
</feature>
<evidence type="ECO:0000313" key="2">
    <source>
        <dbReference type="EMBL" id="CAH2105683.1"/>
    </source>
</evidence>
<comment type="caution">
    <text evidence="2">The sequence shown here is derived from an EMBL/GenBank/DDBJ whole genome shotgun (WGS) entry which is preliminary data.</text>
</comment>
<name>A0AAU9V6I1_EUPED</name>
<dbReference type="AlphaFoldDB" id="A0AAU9V6I1"/>
<gene>
    <name evidence="2" type="ORF">EEDITHA_LOCUS19911</name>
</gene>
<protein>
    <submittedName>
        <fullName evidence="2">Uncharacterized protein</fullName>
    </submittedName>
</protein>
<accession>A0AAU9V6I1</accession>
<sequence>MESEIHEISLSEDFTLMVLTAQQMLKTLTDIQRTLLDTVTDIYQDNPIYKIKIDRDFCVKDEENPNICKKRIVACQNEWHTLTQSQNYTLTKLYIGGCGAVDGSRRRPPSLQQRSRTPRLAPAPPA</sequence>